<evidence type="ECO:0000313" key="1">
    <source>
        <dbReference type="EMBL" id="KAJ7540154.1"/>
    </source>
</evidence>
<dbReference type="Proteomes" id="UP001162992">
    <property type="component" value="Chromosome 10"/>
</dbReference>
<protein>
    <submittedName>
        <fullName evidence="1">Uncharacterized protein</fullName>
    </submittedName>
</protein>
<proteinExistence type="predicted"/>
<reference evidence="2" key="1">
    <citation type="journal article" date="2024" name="Proc. Natl. Acad. Sci. U.S.A.">
        <title>Extraordinary preservation of gene collinearity over three hundred million years revealed in homosporous lycophytes.</title>
        <authorList>
            <person name="Li C."/>
            <person name="Wickell D."/>
            <person name="Kuo L.Y."/>
            <person name="Chen X."/>
            <person name="Nie B."/>
            <person name="Liao X."/>
            <person name="Peng D."/>
            <person name="Ji J."/>
            <person name="Jenkins J."/>
            <person name="Williams M."/>
            <person name="Shu S."/>
            <person name="Plott C."/>
            <person name="Barry K."/>
            <person name="Rajasekar S."/>
            <person name="Grimwood J."/>
            <person name="Han X."/>
            <person name="Sun S."/>
            <person name="Hou Z."/>
            <person name="He W."/>
            <person name="Dai G."/>
            <person name="Sun C."/>
            <person name="Schmutz J."/>
            <person name="Leebens-Mack J.H."/>
            <person name="Li F.W."/>
            <person name="Wang L."/>
        </authorList>
    </citation>
    <scope>NUCLEOTIDE SEQUENCE [LARGE SCALE GENOMIC DNA]</scope>
    <source>
        <strain evidence="2">cv. PW_Plant_1</strain>
    </source>
</reference>
<gene>
    <name evidence="1" type="ORF">O6H91_10G002900</name>
</gene>
<name>A0ACC2CDR3_DIPCM</name>
<sequence length="414" mass="48709">MSFLHPDVSARFRTVLQYFLWFQLFYSVWQFIRTAKFFRLPYVLLSSLWHGLDSCYKVRKLVIMQDIPLDPVLPNTTSSEVMSCDDIDGFNCKLSFNIDPSEYMYVSDMIRARHMEMLSGEYFRATLQFGVDDDLLWPDGHLIRRLDFYQAMDHVSSGKGYAIEPDVACFFDYSSKQVLNQNFLRFVSIWPLILQAKHFDFWSVMLSIVIIFMDVFSFWANKAWKFVQYWLSRFVKWIISRFSNRDTRVFLHTFMSTISTRFDCSNFVTKEVSAKVMKIFPIVTNMRVNKRRIRNFHPVSSVWGPWKRHINELFLHDVRYEVHIQGNFLTGGDDSSVTVRGPGRAFVKEKGWTTQDMAYFYGVCQLCEAVSLAPVKTLDAHNGYCCSLQELVQGVKERKFVVCEFEKEEKLLIS</sequence>
<comment type="caution">
    <text evidence="1">The sequence shown here is derived from an EMBL/GenBank/DDBJ whole genome shotgun (WGS) entry which is preliminary data.</text>
</comment>
<keyword evidence="2" id="KW-1185">Reference proteome</keyword>
<accession>A0ACC2CDR3</accession>
<organism evidence="1 2">
    <name type="scientific">Diphasiastrum complanatum</name>
    <name type="common">Issler's clubmoss</name>
    <name type="synonym">Lycopodium complanatum</name>
    <dbReference type="NCBI Taxonomy" id="34168"/>
    <lineage>
        <taxon>Eukaryota</taxon>
        <taxon>Viridiplantae</taxon>
        <taxon>Streptophyta</taxon>
        <taxon>Embryophyta</taxon>
        <taxon>Tracheophyta</taxon>
        <taxon>Lycopodiopsida</taxon>
        <taxon>Lycopodiales</taxon>
        <taxon>Lycopodiaceae</taxon>
        <taxon>Lycopodioideae</taxon>
        <taxon>Diphasiastrum</taxon>
    </lineage>
</organism>
<dbReference type="EMBL" id="CM055101">
    <property type="protein sequence ID" value="KAJ7540154.1"/>
    <property type="molecule type" value="Genomic_DNA"/>
</dbReference>
<evidence type="ECO:0000313" key="2">
    <source>
        <dbReference type="Proteomes" id="UP001162992"/>
    </source>
</evidence>